<dbReference type="Proteomes" id="UP000315295">
    <property type="component" value="Unassembled WGS sequence"/>
</dbReference>
<dbReference type="PANTHER" id="PTHR36063">
    <property type="entry name" value="ARABIDOPSIS THALIANA GENOMIC DNA, CHROMOSOME 5, P1 CLONE:MOK16"/>
    <property type="match status" value="1"/>
</dbReference>
<keyword evidence="3" id="KW-1185">Reference proteome</keyword>
<keyword evidence="1" id="KW-0812">Transmembrane</keyword>
<accession>A0A540L7N8</accession>
<evidence type="ECO:0000256" key="1">
    <source>
        <dbReference type="SAM" id="Phobius"/>
    </source>
</evidence>
<keyword evidence="1" id="KW-0472">Membrane</keyword>
<proteinExistence type="predicted"/>
<dbReference type="AlphaFoldDB" id="A0A540L7N8"/>
<dbReference type="PANTHER" id="PTHR36063:SF3">
    <property type="entry name" value="PROTEIN, PUTATIVE-RELATED"/>
    <property type="match status" value="1"/>
</dbReference>
<organism evidence="2 3">
    <name type="scientific">Malus baccata</name>
    <name type="common">Siberian crab apple</name>
    <name type="synonym">Pyrus baccata</name>
    <dbReference type="NCBI Taxonomy" id="106549"/>
    <lineage>
        <taxon>Eukaryota</taxon>
        <taxon>Viridiplantae</taxon>
        <taxon>Streptophyta</taxon>
        <taxon>Embryophyta</taxon>
        <taxon>Tracheophyta</taxon>
        <taxon>Spermatophyta</taxon>
        <taxon>Magnoliopsida</taxon>
        <taxon>eudicotyledons</taxon>
        <taxon>Gunneridae</taxon>
        <taxon>Pentapetalae</taxon>
        <taxon>rosids</taxon>
        <taxon>fabids</taxon>
        <taxon>Rosales</taxon>
        <taxon>Rosaceae</taxon>
        <taxon>Amygdaloideae</taxon>
        <taxon>Maleae</taxon>
        <taxon>Malus</taxon>
    </lineage>
</organism>
<name>A0A540L7N8_MALBA</name>
<feature type="transmembrane region" description="Helical" evidence="1">
    <location>
        <begin position="125"/>
        <end position="144"/>
    </location>
</feature>
<sequence length="146" mass="16728">MGLMAKEMRYMHNWGEVAPALVIPHEKPSNNVSKLETIAEEGSEYQSFEILPKRVVLNLEKLYYLTEIMMVKEVSYMHNWGEVAPTLFISHQKSSKCPELETIVEEAGPVGSQINVEILPFSKRALFLVPVIVSCVSYFLLYRYDV</sequence>
<gene>
    <name evidence="2" type="ORF">C1H46_031941</name>
</gene>
<evidence type="ECO:0000313" key="2">
    <source>
        <dbReference type="EMBL" id="TQD82505.1"/>
    </source>
</evidence>
<reference evidence="2 3" key="1">
    <citation type="journal article" date="2019" name="G3 (Bethesda)">
        <title>Sequencing of a Wild Apple (Malus baccata) Genome Unravels the Differences Between Cultivated and Wild Apple Species Regarding Disease Resistance and Cold Tolerance.</title>
        <authorList>
            <person name="Chen X."/>
        </authorList>
    </citation>
    <scope>NUCLEOTIDE SEQUENCE [LARGE SCALE GENOMIC DNA]</scope>
    <source>
        <strain evidence="3">cv. Shandingzi</strain>
        <tissue evidence="2">Leaves</tissue>
    </source>
</reference>
<dbReference type="EMBL" id="VIEB01000718">
    <property type="protein sequence ID" value="TQD82505.1"/>
    <property type="molecule type" value="Genomic_DNA"/>
</dbReference>
<keyword evidence="1" id="KW-1133">Transmembrane helix</keyword>
<comment type="caution">
    <text evidence="2">The sequence shown here is derived from an EMBL/GenBank/DDBJ whole genome shotgun (WGS) entry which is preliminary data.</text>
</comment>
<evidence type="ECO:0000313" key="3">
    <source>
        <dbReference type="Proteomes" id="UP000315295"/>
    </source>
</evidence>
<protein>
    <submittedName>
        <fullName evidence="2">Uncharacterized protein</fullName>
    </submittedName>
</protein>